<comment type="caution">
    <text evidence="1">The sequence shown here is derived from an EMBL/GenBank/DDBJ whole genome shotgun (WGS) entry which is preliminary data.</text>
</comment>
<feature type="non-terminal residue" evidence="1">
    <location>
        <position position="69"/>
    </location>
</feature>
<organism evidence="1 2">
    <name type="scientific">Taxus chinensis</name>
    <name type="common">Chinese yew</name>
    <name type="synonym">Taxus wallichiana var. chinensis</name>
    <dbReference type="NCBI Taxonomy" id="29808"/>
    <lineage>
        <taxon>Eukaryota</taxon>
        <taxon>Viridiplantae</taxon>
        <taxon>Streptophyta</taxon>
        <taxon>Embryophyta</taxon>
        <taxon>Tracheophyta</taxon>
        <taxon>Spermatophyta</taxon>
        <taxon>Pinopsida</taxon>
        <taxon>Pinidae</taxon>
        <taxon>Conifers II</taxon>
        <taxon>Cupressales</taxon>
        <taxon>Taxaceae</taxon>
        <taxon>Taxus</taxon>
    </lineage>
</organism>
<gene>
    <name evidence="1" type="ORF">KI387_025510</name>
</gene>
<evidence type="ECO:0000313" key="1">
    <source>
        <dbReference type="EMBL" id="KAH9310475.1"/>
    </source>
</evidence>
<dbReference type="Proteomes" id="UP000824469">
    <property type="component" value="Unassembled WGS sequence"/>
</dbReference>
<evidence type="ECO:0000313" key="2">
    <source>
        <dbReference type="Proteomes" id="UP000824469"/>
    </source>
</evidence>
<proteinExistence type="predicted"/>
<dbReference type="AlphaFoldDB" id="A0AA38L7C3"/>
<reference evidence="1 2" key="1">
    <citation type="journal article" date="2021" name="Nat. Plants">
        <title>The Taxus genome provides insights into paclitaxel biosynthesis.</title>
        <authorList>
            <person name="Xiong X."/>
            <person name="Gou J."/>
            <person name="Liao Q."/>
            <person name="Li Y."/>
            <person name="Zhou Q."/>
            <person name="Bi G."/>
            <person name="Li C."/>
            <person name="Du R."/>
            <person name="Wang X."/>
            <person name="Sun T."/>
            <person name="Guo L."/>
            <person name="Liang H."/>
            <person name="Lu P."/>
            <person name="Wu Y."/>
            <person name="Zhang Z."/>
            <person name="Ro D.K."/>
            <person name="Shang Y."/>
            <person name="Huang S."/>
            <person name="Yan J."/>
        </authorList>
    </citation>
    <scope>NUCLEOTIDE SEQUENCE [LARGE SCALE GENOMIC DNA]</scope>
    <source>
        <strain evidence="1">Ta-2019</strain>
    </source>
</reference>
<protein>
    <submittedName>
        <fullName evidence="1">Uncharacterized protein</fullName>
    </submittedName>
</protein>
<feature type="non-terminal residue" evidence="1">
    <location>
        <position position="1"/>
    </location>
</feature>
<name>A0AA38L7C3_TAXCH</name>
<sequence length="69" mass="8099">RRMHITTQLIEKYTGLINFGNSFDDDLANDFMVKKVVVEFEYKKGGRAFDIVKLKDLVMKMVMHFLAKL</sequence>
<dbReference type="EMBL" id="JAHRHJ020000006">
    <property type="protein sequence ID" value="KAH9310475.1"/>
    <property type="molecule type" value="Genomic_DNA"/>
</dbReference>
<keyword evidence="2" id="KW-1185">Reference proteome</keyword>
<accession>A0AA38L7C3</accession>